<dbReference type="AlphaFoldDB" id="A0A4Q7YM22"/>
<dbReference type="Proteomes" id="UP000292423">
    <property type="component" value="Unassembled WGS sequence"/>
</dbReference>
<name>A0A4Q7YM22_9GAMM</name>
<evidence type="ECO:0000313" key="2">
    <source>
        <dbReference type="Proteomes" id="UP000292423"/>
    </source>
</evidence>
<accession>A0A4Q7YM22</accession>
<dbReference type="EMBL" id="SHKX01000013">
    <property type="protein sequence ID" value="RZU38358.1"/>
    <property type="molecule type" value="Genomic_DNA"/>
</dbReference>
<dbReference type="SUPFAM" id="SSF48256">
    <property type="entry name" value="Citrate synthase"/>
    <property type="match status" value="1"/>
</dbReference>
<proteinExistence type="predicted"/>
<evidence type="ECO:0000313" key="1">
    <source>
        <dbReference type="EMBL" id="RZU38358.1"/>
    </source>
</evidence>
<sequence>MSDVEPGFQSKIWQEEAEADNPFAAHACYCHGYDVYGDVLGKAGWAEYLYLLFRGERPSPSQARMLDALMVALANRGPRDPAVRAAMNGGVGGSTAAGSLMAALAVGAGQYGGAHEVCLAMQLWAKGGLQLEAWETALGQLSDNRNVDIWLPVEHAPGFDPNGESCPTPVRQTLAYLAHLETAGPLGWLMREREALEALAGAPLAMTGVVAAALFSLGFSPEQGEMLFLFSGLPGAAVHALEQQETGWRKFPFVGNRIHLQDDPGPMGMPDISEFGL</sequence>
<dbReference type="RefSeq" id="WP_130413869.1">
    <property type="nucleotide sequence ID" value="NZ_SHKX01000013.1"/>
</dbReference>
<dbReference type="InterPro" id="IPR036969">
    <property type="entry name" value="Citrate_synthase_sf"/>
</dbReference>
<gene>
    <name evidence="1" type="ORF">EV700_2289</name>
</gene>
<keyword evidence="2" id="KW-1185">Reference proteome</keyword>
<protein>
    <submittedName>
        <fullName evidence="1">Citrate synthase</fullName>
    </submittedName>
</protein>
<dbReference type="GO" id="GO:0046912">
    <property type="term" value="F:acyltransferase activity, acyl groups converted into alkyl on transfer"/>
    <property type="evidence" value="ECO:0007669"/>
    <property type="project" value="InterPro"/>
</dbReference>
<reference evidence="1 2" key="1">
    <citation type="submission" date="2019-02" db="EMBL/GenBank/DDBJ databases">
        <title>Genomic Encyclopedia of Type Strains, Phase IV (KMG-IV): sequencing the most valuable type-strain genomes for metagenomic binning, comparative biology and taxonomic classification.</title>
        <authorList>
            <person name="Goeker M."/>
        </authorList>
    </citation>
    <scope>NUCLEOTIDE SEQUENCE [LARGE SCALE GENOMIC DNA]</scope>
    <source>
        <strain evidence="1 2">DSM 105135</strain>
    </source>
</reference>
<dbReference type="OrthoDB" id="8717683at2"/>
<dbReference type="CDD" id="cd06100">
    <property type="entry name" value="CCL_ACL-C"/>
    <property type="match status" value="1"/>
</dbReference>
<organism evidence="1 2">
    <name type="scientific">Fluviicoccus keumensis</name>
    <dbReference type="NCBI Taxonomy" id="1435465"/>
    <lineage>
        <taxon>Bacteria</taxon>
        <taxon>Pseudomonadati</taxon>
        <taxon>Pseudomonadota</taxon>
        <taxon>Gammaproteobacteria</taxon>
        <taxon>Moraxellales</taxon>
        <taxon>Moraxellaceae</taxon>
        <taxon>Fluviicoccus</taxon>
    </lineage>
</organism>
<comment type="caution">
    <text evidence="1">The sequence shown here is derived from an EMBL/GenBank/DDBJ whole genome shotgun (WGS) entry which is preliminary data.</text>
</comment>